<keyword evidence="1" id="KW-0472">Membrane</keyword>
<evidence type="ECO:0000256" key="1">
    <source>
        <dbReference type="SAM" id="Phobius"/>
    </source>
</evidence>
<keyword evidence="1" id="KW-0812">Transmembrane</keyword>
<feature type="transmembrane region" description="Helical" evidence="1">
    <location>
        <begin position="6"/>
        <end position="25"/>
    </location>
</feature>
<dbReference type="Proteomes" id="UP000219453">
    <property type="component" value="Unassembled WGS sequence"/>
</dbReference>
<evidence type="ECO:0000313" key="3">
    <source>
        <dbReference type="Proteomes" id="UP000219453"/>
    </source>
</evidence>
<name>A0A285P2R6_NATPI</name>
<proteinExistence type="predicted"/>
<dbReference type="AlphaFoldDB" id="A0A285P2R6"/>
<organism evidence="2 3">
    <name type="scientific">Natronoarchaeum philippinense</name>
    <dbReference type="NCBI Taxonomy" id="558529"/>
    <lineage>
        <taxon>Archaea</taxon>
        <taxon>Methanobacteriati</taxon>
        <taxon>Methanobacteriota</taxon>
        <taxon>Stenosarchaea group</taxon>
        <taxon>Halobacteria</taxon>
        <taxon>Halobacteriales</taxon>
        <taxon>Natronoarchaeaceae</taxon>
    </lineage>
</organism>
<dbReference type="InterPro" id="IPR057181">
    <property type="entry name" value="DUF7859"/>
</dbReference>
<dbReference type="EMBL" id="OBEJ01000003">
    <property type="protein sequence ID" value="SNZ16034.1"/>
    <property type="molecule type" value="Genomic_DNA"/>
</dbReference>
<keyword evidence="1" id="KW-1133">Transmembrane helix</keyword>
<evidence type="ECO:0000313" key="2">
    <source>
        <dbReference type="EMBL" id="SNZ16034.1"/>
    </source>
</evidence>
<dbReference type="Pfam" id="PF25258">
    <property type="entry name" value="DUF7859"/>
    <property type="match status" value="1"/>
</dbReference>
<dbReference type="RefSeq" id="WP_259370018.1">
    <property type="nucleotide sequence ID" value="NZ_OBEJ01000003.1"/>
</dbReference>
<reference evidence="2 3" key="1">
    <citation type="submission" date="2017-09" db="EMBL/GenBank/DDBJ databases">
        <authorList>
            <person name="Ehlers B."/>
            <person name="Leendertz F.H."/>
        </authorList>
    </citation>
    <scope>NUCLEOTIDE SEQUENCE [LARGE SCALE GENOMIC DNA]</scope>
    <source>
        <strain evidence="2 3">DSM 27208</strain>
    </source>
</reference>
<keyword evidence="3" id="KW-1185">Reference proteome</keyword>
<protein>
    <submittedName>
        <fullName evidence="2">Uncharacterized protein</fullName>
    </submittedName>
</protein>
<gene>
    <name evidence="2" type="ORF">SAMN06269185_2679</name>
</gene>
<accession>A0A285P2R6</accession>
<sequence>MNLDPFFVVLVAAFVGLFFFLFLLVRRTMLSFKEGMDNGR</sequence>